<dbReference type="AlphaFoldDB" id="A0A1F5G8M3"/>
<dbReference type="STRING" id="1797711.A2870_01200"/>
<dbReference type="Pfam" id="PF05161">
    <property type="entry name" value="MOFRL"/>
    <property type="match status" value="1"/>
</dbReference>
<evidence type="ECO:0000313" key="4">
    <source>
        <dbReference type="EMBL" id="OGD88211.1"/>
    </source>
</evidence>
<dbReference type="InterPro" id="IPR007835">
    <property type="entry name" value="MOFRL"/>
</dbReference>
<comment type="caution">
    <text evidence="4">The sequence shown here is derived from an EMBL/GenBank/DDBJ whole genome shotgun (WGS) entry which is preliminary data.</text>
</comment>
<sequence length="455" mass="49334">MAFVKNYKELAKSAERKIVLDLIEAAIFSIQPENVFGNSFKLNGNQLKILDKTIDLSVFRRIFLLGFGKGSAANCAIIERTLGDRLDGGWDIDAVDARFSKVEYTKGTHPLVSATNVEFTQKVIDKLSHLGEHDLVLIVTCGGGSALLESPTVPLKTLIAVNEALLESGANIHDMNVVRKHLSRVKGGGLAKIIYPAKAVNLIFSDVPGNDLTVIASAPTIPDPTTQDEAWNIYTKFGIDKKVPLKKEDFTQTTSADRSPRSEGRGSLIFAQNSLHPRLESRGFFAQNKAFENIDNILFLSNSTALEAMQNKANDLGVDVRIYSDHFEGEAKEAGAKLVSECSRGILLVGGETTVRASGGGSGGRNQEVVLGVLGSLPENTIVASFDSDGWDNSPFAGAIGDKLTVKRARDLNLDVQSFLNRNDSLNFFKQTGDGIETGRLDANVADLIVVYRYD</sequence>
<dbReference type="InterPro" id="IPR039760">
    <property type="entry name" value="MOFRL_protein"/>
</dbReference>
<dbReference type="PANTHER" id="PTHR12227:SF0">
    <property type="entry name" value="GLYCERATE KINASE"/>
    <property type="match status" value="1"/>
</dbReference>
<dbReference type="Pfam" id="PF13660">
    <property type="entry name" value="DUF4147"/>
    <property type="match status" value="1"/>
</dbReference>
<dbReference type="Proteomes" id="UP000179102">
    <property type="component" value="Unassembled WGS sequence"/>
</dbReference>
<gene>
    <name evidence="4" type="ORF">A2870_01200</name>
</gene>
<dbReference type="Gene3D" id="3.40.50.10180">
    <property type="entry name" value="Glycerate kinase, MOFRL-like N-terminal domain"/>
    <property type="match status" value="1"/>
</dbReference>
<accession>A0A1F5G8M3</accession>
<dbReference type="InterPro" id="IPR038614">
    <property type="entry name" value="GK_N_sf"/>
</dbReference>
<evidence type="ECO:0000313" key="5">
    <source>
        <dbReference type="Proteomes" id="UP000179102"/>
    </source>
</evidence>
<dbReference type="InterPro" id="IPR025286">
    <property type="entry name" value="MOFRL_assoc_dom"/>
</dbReference>
<evidence type="ECO:0000256" key="1">
    <source>
        <dbReference type="SAM" id="MobiDB-lite"/>
    </source>
</evidence>
<dbReference type="EMBL" id="MFAZ01000001">
    <property type="protein sequence ID" value="OGD88211.1"/>
    <property type="molecule type" value="Genomic_DNA"/>
</dbReference>
<protein>
    <recommendedName>
        <fullName evidence="6">Glycerate kinase</fullName>
    </recommendedName>
</protein>
<feature type="domain" description="MOFRL" evidence="2">
    <location>
        <begin position="346"/>
        <end position="447"/>
    </location>
</feature>
<dbReference type="Gene3D" id="3.40.1480.10">
    <property type="entry name" value="MOFRL domain"/>
    <property type="match status" value="1"/>
</dbReference>
<evidence type="ECO:0000259" key="2">
    <source>
        <dbReference type="Pfam" id="PF05161"/>
    </source>
</evidence>
<feature type="region of interest" description="Disordered" evidence="1">
    <location>
        <begin position="248"/>
        <end position="267"/>
    </location>
</feature>
<organism evidence="4 5">
    <name type="scientific">Candidatus Curtissbacteria bacterium RIFCSPHIGHO2_01_FULL_41_11</name>
    <dbReference type="NCBI Taxonomy" id="1797711"/>
    <lineage>
        <taxon>Bacteria</taxon>
        <taxon>Candidatus Curtissiibacteriota</taxon>
    </lineage>
</organism>
<reference evidence="4 5" key="1">
    <citation type="journal article" date="2016" name="Nat. Commun.">
        <title>Thousands of microbial genomes shed light on interconnected biogeochemical processes in an aquifer system.</title>
        <authorList>
            <person name="Anantharaman K."/>
            <person name="Brown C.T."/>
            <person name="Hug L.A."/>
            <person name="Sharon I."/>
            <person name="Castelle C.J."/>
            <person name="Probst A.J."/>
            <person name="Thomas B.C."/>
            <person name="Singh A."/>
            <person name="Wilkins M.J."/>
            <person name="Karaoz U."/>
            <person name="Brodie E.L."/>
            <person name="Williams K.H."/>
            <person name="Hubbard S.S."/>
            <person name="Banfield J.F."/>
        </authorList>
    </citation>
    <scope>NUCLEOTIDE SEQUENCE [LARGE SCALE GENOMIC DNA]</scope>
</reference>
<dbReference type="PANTHER" id="PTHR12227">
    <property type="entry name" value="GLYCERATE KINASE"/>
    <property type="match status" value="1"/>
</dbReference>
<dbReference type="InterPro" id="IPR037035">
    <property type="entry name" value="GK-like_C_sf"/>
</dbReference>
<dbReference type="GO" id="GO:0008887">
    <property type="term" value="F:glycerate kinase activity"/>
    <property type="evidence" value="ECO:0007669"/>
    <property type="project" value="InterPro"/>
</dbReference>
<dbReference type="SUPFAM" id="SSF82544">
    <property type="entry name" value="GckA/TtuD-like"/>
    <property type="match status" value="1"/>
</dbReference>
<dbReference type="GO" id="GO:0005737">
    <property type="term" value="C:cytoplasm"/>
    <property type="evidence" value="ECO:0007669"/>
    <property type="project" value="TreeGrafter"/>
</dbReference>
<name>A0A1F5G8M3_9BACT</name>
<evidence type="ECO:0008006" key="6">
    <source>
        <dbReference type="Google" id="ProtNLM"/>
    </source>
</evidence>
<evidence type="ECO:0000259" key="3">
    <source>
        <dbReference type="Pfam" id="PF13660"/>
    </source>
</evidence>
<feature type="domain" description="MOFRL-associated" evidence="3">
    <location>
        <begin position="20"/>
        <end position="244"/>
    </location>
</feature>
<proteinExistence type="predicted"/>